<evidence type="ECO:0000313" key="2">
    <source>
        <dbReference type="EMBL" id="NIJ56176.1"/>
    </source>
</evidence>
<dbReference type="Pfam" id="PF05729">
    <property type="entry name" value="NACHT"/>
    <property type="match status" value="1"/>
</dbReference>
<dbReference type="Proteomes" id="UP001179181">
    <property type="component" value="Unassembled WGS sequence"/>
</dbReference>
<dbReference type="SUPFAM" id="SSF52540">
    <property type="entry name" value="P-loop containing nucleoside triphosphate hydrolases"/>
    <property type="match status" value="1"/>
</dbReference>
<sequence>MIEYKLEITNLIMPLVKAFGLVSDEWKNLFNLGIYDYLQAQTEKYYFTNTFIHRSEKVRFDDIYYPVQARYKELCTPFENLDDVFDEYRNITIVGSAGSGKTTLIKHIFLKILKDNQKIPILIELKSINEFKGDFEELVFEKILNTNVKPNQAILTRALRGGSFIFLFDGYDEIFSNKKQEITRQIEMFVDAFPKNNYLISTRPGSGVEGFPRFFDFKVQQLTDSDVNGFVTKLVKDPDRRARMLNIIDNTENYSYLEYLRNPLLLSMFILAFESHPEIPTKKSAFYRNVFDTLYSKHDGQTKSGFAREKMSKLQRDEFEKVLNTVCYLSLIEGEFVFTEEYLSDILRKVKQYTSYDFKVEDMIYDLQTTISILIRDGFEYRFPHRSMQEYFCAQFLSYLPSEKKIKGYKNLINVLEESSTDYSYNLWDICLELDKIGFIKNFILSQLLQHEKELSRDSDDELLEAFIKQLDATFFMREINRSDSQEDEEQDELAIFRTINLNTSIVDFCGVYSYRRFASFPRTSGAENELLALLPAQVPLTRNTALPLKFNSITNRILIKHGICDIIRDYRSAYSQKILEFRDELEREGKSIDEILDL</sequence>
<feature type="domain" description="NACHT" evidence="1">
    <location>
        <begin position="89"/>
        <end position="209"/>
    </location>
</feature>
<dbReference type="InterPro" id="IPR007111">
    <property type="entry name" value="NACHT_NTPase"/>
</dbReference>
<dbReference type="Gene3D" id="3.40.50.300">
    <property type="entry name" value="P-loop containing nucleotide triphosphate hydrolases"/>
    <property type="match status" value="1"/>
</dbReference>
<name>A0ABX0UT80_9BACT</name>
<dbReference type="PANTHER" id="PTHR46312">
    <property type="entry name" value="NACHT DOMAIN-CONTAINING PROTEIN"/>
    <property type="match status" value="1"/>
</dbReference>
<reference evidence="2 3" key="1">
    <citation type="submission" date="2020-03" db="EMBL/GenBank/DDBJ databases">
        <title>Genomic Encyclopedia of Type Strains, Phase IV (KMG-IV): sequencing the most valuable type-strain genomes for metagenomic binning, comparative biology and taxonomic classification.</title>
        <authorList>
            <person name="Goeker M."/>
        </authorList>
    </citation>
    <scope>NUCLEOTIDE SEQUENCE [LARGE SCALE GENOMIC DNA]</scope>
    <source>
        <strain evidence="2 3">DSM 102865</strain>
    </source>
</reference>
<keyword evidence="2" id="KW-0067">ATP-binding</keyword>
<keyword evidence="2" id="KW-0547">Nucleotide-binding</keyword>
<dbReference type="EMBL" id="JAASQJ010000010">
    <property type="protein sequence ID" value="NIJ56176.1"/>
    <property type="molecule type" value="Genomic_DNA"/>
</dbReference>
<organism evidence="2 3">
    <name type="scientific">Dyadobacter arcticus</name>
    <dbReference type="NCBI Taxonomy" id="1078754"/>
    <lineage>
        <taxon>Bacteria</taxon>
        <taxon>Pseudomonadati</taxon>
        <taxon>Bacteroidota</taxon>
        <taxon>Cytophagia</taxon>
        <taxon>Cytophagales</taxon>
        <taxon>Spirosomataceae</taxon>
        <taxon>Dyadobacter</taxon>
    </lineage>
</organism>
<evidence type="ECO:0000313" key="3">
    <source>
        <dbReference type="Proteomes" id="UP001179181"/>
    </source>
</evidence>
<proteinExistence type="predicted"/>
<dbReference type="GO" id="GO:0005524">
    <property type="term" value="F:ATP binding"/>
    <property type="evidence" value="ECO:0007669"/>
    <property type="project" value="UniProtKB-KW"/>
</dbReference>
<dbReference type="PROSITE" id="PS50837">
    <property type="entry name" value="NACHT"/>
    <property type="match status" value="1"/>
</dbReference>
<comment type="caution">
    <text evidence="2">The sequence shown here is derived from an EMBL/GenBank/DDBJ whole genome shotgun (WGS) entry which is preliminary data.</text>
</comment>
<dbReference type="RefSeq" id="WP_167277262.1">
    <property type="nucleotide sequence ID" value="NZ_JAASQJ010000010.1"/>
</dbReference>
<dbReference type="InterPro" id="IPR027417">
    <property type="entry name" value="P-loop_NTPase"/>
</dbReference>
<evidence type="ECO:0000259" key="1">
    <source>
        <dbReference type="PROSITE" id="PS50837"/>
    </source>
</evidence>
<dbReference type="InterPro" id="IPR055038">
    <property type="entry name" value="SNaCT8"/>
</dbReference>
<keyword evidence="3" id="KW-1185">Reference proteome</keyword>
<dbReference type="Pfam" id="PF22714">
    <property type="entry name" value="SNaCT8"/>
    <property type="match status" value="1"/>
</dbReference>
<protein>
    <submittedName>
        <fullName evidence="2">Energy-coupling factor transporter ATP-binding protein EcfA2</fullName>
    </submittedName>
</protein>
<accession>A0ABX0UT80</accession>
<dbReference type="PANTHER" id="PTHR46312:SF2">
    <property type="entry name" value="NUCLEOTIDE-BINDING OLIGOMERIZATION DOMAIN-CONTAINING PROTEIN 2-LIKE"/>
    <property type="match status" value="1"/>
</dbReference>
<gene>
    <name evidence="2" type="ORF">FHS68_005376</name>
</gene>